<name>A0A1Q2CLG2_9ACTN</name>
<dbReference type="PANTHER" id="PTHR43265:SF1">
    <property type="entry name" value="ESTERASE ESTD"/>
    <property type="match status" value="1"/>
</dbReference>
<feature type="signal peptide" evidence="2">
    <location>
        <begin position="1"/>
        <end position="25"/>
    </location>
</feature>
<evidence type="ECO:0000313" key="4">
    <source>
        <dbReference type="EMBL" id="AQP46947.1"/>
    </source>
</evidence>
<dbReference type="GO" id="GO:0006508">
    <property type="term" value="P:proteolysis"/>
    <property type="evidence" value="ECO:0007669"/>
    <property type="project" value="InterPro"/>
</dbReference>
<dbReference type="KEGG" id="tes:BW730_04835"/>
<dbReference type="SUPFAM" id="SSF53474">
    <property type="entry name" value="alpha/beta-Hydrolases"/>
    <property type="match status" value="1"/>
</dbReference>
<proteinExistence type="predicted"/>
<dbReference type="AlphaFoldDB" id="A0A1Q2CLG2"/>
<dbReference type="InterPro" id="IPR001375">
    <property type="entry name" value="Peptidase_S9_cat"/>
</dbReference>
<dbReference type="PANTHER" id="PTHR43265">
    <property type="entry name" value="ESTERASE ESTD"/>
    <property type="match status" value="1"/>
</dbReference>
<accession>A0A1Q2CLG2</accession>
<protein>
    <recommendedName>
        <fullName evidence="3">Peptidase S9 prolyl oligopeptidase catalytic domain-containing protein</fullName>
    </recommendedName>
</protein>
<dbReference type="STRING" id="1332264.BW730_04835"/>
<dbReference type="Gene3D" id="3.40.50.1820">
    <property type="entry name" value="alpha/beta hydrolase"/>
    <property type="match status" value="1"/>
</dbReference>
<dbReference type="GO" id="GO:0052689">
    <property type="term" value="F:carboxylic ester hydrolase activity"/>
    <property type="evidence" value="ECO:0007669"/>
    <property type="project" value="TreeGrafter"/>
</dbReference>
<reference evidence="5" key="1">
    <citation type="submission" date="2017-02" db="EMBL/GenBank/DDBJ databases">
        <title>Tessaracoccus aquaemaris sp. nov., isolated from the intestine of a Korean rockfish, Sebastes schlegelii, in a marine aquaculture pond.</title>
        <authorList>
            <person name="Tak E.J."/>
            <person name="Bae J.-W."/>
        </authorList>
    </citation>
    <scope>NUCLEOTIDE SEQUENCE [LARGE SCALE GENOMIC DNA]</scope>
    <source>
        <strain evidence="5">NSG39</strain>
    </source>
</reference>
<evidence type="ECO:0000256" key="1">
    <source>
        <dbReference type="SAM" id="MobiDB-lite"/>
    </source>
</evidence>
<feature type="region of interest" description="Disordered" evidence="1">
    <location>
        <begin position="41"/>
        <end position="61"/>
    </location>
</feature>
<organism evidence="4 5">
    <name type="scientific">Tessaracoccus aquimaris</name>
    <dbReference type="NCBI Taxonomy" id="1332264"/>
    <lineage>
        <taxon>Bacteria</taxon>
        <taxon>Bacillati</taxon>
        <taxon>Actinomycetota</taxon>
        <taxon>Actinomycetes</taxon>
        <taxon>Propionibacteriales</taxon>
        <taxon>Propionibacteriaceae</taxon>
        <taxon>Tessaracoccus</taxon>
    </lineage>
</organism>
<dbReference type="Pfam" id="PF00326">
    <property type="entry name" value="Peptidase_S9"/>
    <property type="match status" value="1"/>
</dbReference>
<sequence length="357" mass="36840">MTRLTVKGVLAGVAAFTVTTIATIAATTLATGGEPAARLAPLQPASGVEPPESGPVATTRSDLTFPVDGGKAGAVLVEPEGGAEVGVVIVAGAGGSGRGDLLALAEQFAEHGVAALTYDKRADGYTFFRRDYPQLADDVIAAAAAMRASTGIDRIGALGISEGGWVISDAAARPSTPLAFTVLASAPVVTPGEQSAWIVDSRLQASPAWVRLALATINGQGRFLMDYFDFDIRPRLAAAHTPVMAIWGAEDAIVPINEAYRRLDAALDGVLVARIFPGLGHDMSADVDVWLPAVAAWIRQPDGAGLSGVGPSSDLGVAPIPPPRWYSDPRLHLAVAILATITTVVTITHRTSASQTR</sequence>
<gene>
    <name evidence="4" type="ORF">BW730_04835</name>
</gene>
<dbReference type="InterPro" id="IPR029058">
    <property type="entry name" value="AB_hydrolase_fold"/>
</dbReference>
<feature type="chain" id="PRO_5012185140" description="Peptidase S9 prolyl oligopeptidase catalytic domain-containing protein" evidence="2">
    <location>
        <begin position="26"/>
        <end position="357"/>
    </location>
</feature>
<dbReference type="RefSeq" id="WP_077685263.1">
    <property type="nucleotide sequence ID" value="NZ_CP019606.1"/>
</dbReference>
<dbReference type="Proteomes" id="UP000188145">
    <property type="component" value="Chromosome"/>
</dbReference>
<dbReference type="OrthoDB" id="27092at2"/>
<evidence type="ECO:0000313" key="5">
    <source>
        <dbReference type="Proteomes" id="UP000188145"/>
    </source>
</evidence>
<keyword evidence="2" id="KW-0732">Signal</keyword>
<evidence type="ECO:0000256" key="2">
    <source>
        <dbReference type="SAM" id="SignalP"/>
    </source>
</evidence>
<evidence type="ECO:0000259" key="3">
    <source>
        <dbReference type="Pfam" id="PF00326"/>
    </source>
</evidence>
<keyword evidence="5" id="KW-1185">Reference proteome</keyword>
<dbReference type="EMBL" id="CP019606">
    <property type="protein sequence ID" value="AQP46947.1"/>
    <property type="molecule type" value="Genomic_DNA"/>
</dbReference>
<dbReference type="InterPro" id="IPR053145">
    <property type="entry name" value="AB_hydrolase_Est10"/>
</dbReference>
<dbReference type="GO" id="GO:0008236">
    <property type="term" value="F:serine-type peptidase activity"/>
    <property type="evidence" value="ECO:0007669"/>
    <property type="project" value="InterPro"/>
</dbReference>
<feature type="domain" description="Peptidase S9 prolyl oligopeptidase catalytic" evidence="3">
    <location>
        <begin position="136"/>
        <end position="298"/>
    </location>
</feature>